<feature type="transmembrane region" description="Helical" evidence="10">
    <location>
        <begin position="61"/>
        <end position="85"/>
    </location>
</feature>
<evidence type="ECO:0000256" key="2">
    <source>
        <dbReference type="ARBA" id="ARBA00022516"/>
    </source>
</evidence>
<evidence type="ECO:0000256" key="10">
    <source>
        <dbReference type="RuleBase" id="RU361115"/>
    </source>
</evidence>
<evidence type="ECO:0000256" key="4">
    <source>
        <dbReference type="ARBA" id="ARBA00022692"/>
    </source>
</evidence>
<dbReference type="GO" id="GO:0030148">
    <property type="term" value="P:sphingolipid biosynthetic process"/>
    <property type="evidence" value="ECO:0007669"/>
    <property type="project" value="TreeGrafter"/>
</dbReference>
<evidence type="ECO:0000256" key="1">
    <source>
        <dbReference type="ARBA" id="ARBA00004141"/>
    </source>
</evidence>
<evidence type="ECO:0000256" key="7">
    <source>
        <dbReference type="ARBA" id="ARBA00023098"/>
    </source>
</evidence>
<dbReference type="Proteomes" id="UP000694867">
    <property type="component" value="Unplaced"/>
</dbReference>
<name>A0AAJ6QUQ0_9ACAR</name>
<dbReference type="AlphaFoldDB" id="A0AAJ6QUQ0"/>
<keyword evidence="9 10" id="KW-0275">Fatty acid biosynthesis</keyword>
<comment type="subcellular location">
    <subcellularLocation>
        <location evidence="1">Membrane</location>
        <topology evidence="1">Multi-pass membrane protein</topology>
    </subcellularLocation>
</comment>
<feature type="transmembrane region" description="Helical" evidence="10">
    <location>
        <begin position="23"/>
        <end position="49"/>
    </location>
</feature>
<protein>
    <recommendedName>
        <fullName evidence="10">Elongation of very long chain fatty acids protein</fullName>
        <ecNumber evidence="10">2.3.1.199</ecNumber>
    </recommendedName>
    <alternativeName>
        <fullName evidence="10">Very-long-chain 3-oxoacyl-CoA synthase</fullName>
    </alternativeName>
</protein>
<comment type="catalytic activity">
    <reaction evidence="10">
        <text>a very-long-chain acyl-CoA + malonyl-CoA + H(+) = a very-long-chain 3-oxoacyl-CoA + CO2 + CoA</text>
        <dbReference type="Rhea" id="RHEA:32727"/>
        <dbReference type="ChEBI" id="CHEBI:15378"/>
        <dbReference type="ChEBI" id="CHEBI:16526"/>
        <dbReference type="ChEBI" id="CHEBI:57287"/>
        <dbReference type="ChEBI" id="CHEBI:57384"/>
        <dbReference type="ChEBI" id="CHEBI:90725"/>
        <dbReference type="ChEBI" id="CHEBI:90736"/>
        <dbReference type="EC" id="2.3.1.199"/>
    </reaction>
</comment>
<dbReference type="GO" id="GO:0005789">
    <property type="term" value="C:endoplasmic reticulum membrane"/>
    <property type="evidence" value="ECO:0007669"/>
    <property type="project" value="TreeGrafter"/>
</dbReference>
<sequence>MSVPRDWIDNLLGLDRDPRTLQWWITGIIPIPAVLVAYTAAATVLPLLMSGRKSRLPISTPVLAAYNGLMCAAHGLVGLLLLYAYQESGRSFVCQDQSFDANPTSALLLKLVWFYSLLKQLSMLDAFILISLIKEKRIANASVLNGYLSVANTWCFLRYGADGQGVPAIVALCLVDSVTYGYFVCSVLGSGVMSVLRPHRVQLTRLQLIGTSLALANYFVALIAECKYPSVLALLGFAHVGMRFVRLFDFYTEKFVLNGVRLGLDWTIIAGILENCCFAQGNPSGQQDDDDDYPTKAAPSTGFRNGFSGPITKPKRG</sequence>
<proteinExistence type="inferred from homology"/>
<feature type="transmembrane region" description="Helical" evidence="10">
    <location>
        <begin position="144"/>
        <end position="161"/>
    </location>
</feature>
<dbReference type="GO" id="GO:0034625">
    <property type="term" value="P:fatty acid elongation, monounsaturated fatty acid"/>
    <property type="evidence" value="ECO:0007669"/>
    <property type="project" value="TreeGrafter"/>
</dbReference>
<dbReference type="GO" id="GO:0034626">
    <property type="term" value="P:fatty acid elongation, polyunsaturated fatty acid"/>
    <property type="evidence" value="ECO:0007669"/>
    <property type="project" value="TreeGrafter"/>
</dbReference>
<dbReference type="Pfam" id="PF01151">
    <property type="entry name" value="ELO"/>
    <property type="match status" value="1"/>
</dbReference>
<keyword evidence="5 10" id="KW-0276">Fatty acid metabolism</keyword>
<keyword evidence="12" id="KW-1185">Reference proteome</keyword>
<evidence type="ECO:0000313" key="12">
    <source>
        <dbReference type="Proteomes" id="UP000694867"/>
    </source>
</evidence>
<keyword evidence="8 10" id="KW-0472">Membrane</keyword>
<feature type="transmembrane region" description="Helical" evidence="10">
    <location>
        <begin position="112"/>
        <end position="132"/>
    </location>
</feature>
<evidence type="ECO:0000256" key="3">
    <source>
        <dbReference type="ARBA" id="ARBA00022679"/>
    </source>
</evidence>
<accession>A0AAJ6QUQ0</accession>
<dbReference type="GO" id="GO:0009922">
    <property type="term" value="F:fatty acid elongase activity"/>
    <property type="evidence" value="ECO:0007669"/>
    <property type="project" value="UniProtKB-EC"/>
</dbReference>
<evidence type="ECO:0000256" key="9">
    <source>
        <dbReference type="ARBA" id="ARBA00023160"/>
    </source>
</evidence>
<keyword evidence="6 10" id="KW-1133">Transmembrane helix</keyword>
<feature type="transmembrane region" description="Helical" evidence="10">
    <location>
        <begin position="167"/>
        <end position="196"/>
    </location>
</feature>
<keyword evidence="7 10" id="KW-0443">Lipid metabolism</keyword>
<dbReference type="GeneID" id="100908841"/>
<evidence type="ECO:0000313" key="13">
    <source>
        <dbReference type="RefSeq" id="XP_003744637.1"/>
    </source>
</evidence>
<dbReference type="PANTHER" id="PTHR11157">
    <property type="entry name" value="FATTY ACID ACYL TRANSFERASE-RELATED"/>
    <property type="match status" value="1"/>
</dbReference>
<evidence type="ECO:0000256" key="6">
    <source>
        <dbReference type="ARBA" id="ARBA00022989"/>
    </source>
</evidence>
<dbReference type="KEGG" id="goe:100908841"/>
<dbReference type="RefSeq" id="XP_003744637.1">
    <property type="nucleotide sequence ID" value="XM_003744589.2"/>
</dbReference>
<organism evidence="12 13">
    <name type="scientific">Galendromus occidentalis</name>
    <name type="common">western predatory mite</name>
    <dbReference type="NCBI Taxonomy" id="34638"/>
    <lineage>
        <taxon>Eukaryota</taxon>
        <taxon>Metazoa</taxon>
        <taxon>Ecdysozoa</taxon>
        <taxon>Arthropoda</taxon>
        <taxon>Chelicerata</taxon>
        <taxon>Arachnida</taxon>
        <taxon>Acari</taxon>
        <taxon>Parasitiformes</taxon>
        <taxon>Mesostigmata</taxon>
        <taxon>Gamasina</taxon>
        <taxon>Phytoseioidea</taxon>
        <taxon>Phytoseiidae</taxon>
        <taxon>Typhlodrominae</taxon>
        <taxon>Galendromus</taxon>
    </lineage>
</organism>
<evidence type="ECO:0000256" key="5">
    <source>
        <dbReference type="ARBA" id="ARBA00022832"/>
    </source>
</evidence>
<gene>
    <name evidence="13" type="primary">LOC100908841</name>
</gene>
<dbReference type="GO" id="GO:0019367">
    <property type="term" value="P:fatty acid elongation, saturated fatty acid"/>
    <property type="evidence" value="ECO:0007669"/>
    <property type="project" value="TreeGrafter"/>
</dbReference>
<keyword evidence="2 10" id="KW-0444">Lipid biosynthesis</keyword>
<dbReference type="PANTHER" id="PTHR11157:SF69">
    <property type="entry name" value="ELONGATION OF VERY LONG CHAIN FATTY ACIDS PROTEIN 7"/>
    <property type="match status" value="1"/>
</dbReference>
<comment type="similarity">
    <text evidence="10">Belongs to the ELO family.</text>
</comment>
<keyword evidence="4 10" id="KW-0812">Transmembrane</keyword>
<reference evidence="13" key="1">
    <citation type="submission" date="2025-08" db="UniProtKB">
        <authorList>
            <consortium name="RefSeq"/>
        </authorList>
    </citation>
    <scope>IDENTIFICATION</scope>
</reference>
<keyword evidence="3 10" id="KW-0808">Transferase</keyword>
<evidence type="ECO:0000256" key="11">
    <source>
        <dbReference type="SAM" id="MobiDB-lite"/>
    </source>
</evidence>
<dbReference type="InterPro" id="IPR002076">
    <property type="entry name" value="ELO_fam"/>
</dbReference>
<dbReference type="EC" id="2.3.1.199" evidence="10"/>
<feature type="region of interest" description="Disordered" evidence="11">
    <location>
        <begin position="283"/>
        <end position="317"/>
    </location>
</feature>
<evidence type="ECO:0000256" key="8">
    <source>
        <dbReference type="ARBA" id="ARBA00023136"/>
    </source>
</evidence>
<dbReference type="GO" id="GO:0042761">
    <property type="term" value="P:very long-chain fatty acid biosynthetic process"/>
    <property type="evidence" value="ECO:0007669"/>
    <property type="project" value="TreeGrafter"/>
</dbReference>